<evidence type="ECO:0008006" key="4">
    <source>
        <dbReference type="Google" id="ProtNLM"/>
    </source>
</evidence>
<dbReference type="AlphaFoldDB" id="A0A561TL57"/>
<dbReference type="RefSeq" id="WP_229924192.1">
    <property type="nucleotide sequence ID" value="NZ_BNCE01000027.1"/>
</dbReference>
<evidence type="ECO:0000256" key="1">
    <source>
        <dbReference type="SAM" id="MobiDB-lite"/>
    </source>
</evidence>
<sequence length="511" mass="55091">MWTDDDWLELTREVLVATVIRHDGRWARMYNGVRSICTAFAHDEPGDHSHLPPISGRAKSRIPRILSPRRPDHPGSRSPLPFEVDAVIAHLQRASHTAGLLEYLYGPGERGNHTNPRLIAGDGHGAPIEMLAQTDAPAHLAHALDAPVERLGARAPERPVWVCSVRSDPRRPDPTDAQWAEVARRIVAATGIAPEGDPDACRWIAVRNQARQVHVVATLAREDGSLHNTYRDAFRLQTECHRIATELGHLPPAPRPTPSAQETHVPAPYITISAEPSGSVSAKGASDDLSATLLKHAGFQQIEDWYGRRHRLATTTPQAKRVAIASHAAEMLRAARYSVDLDPDLDTSRLTSPANPLGLYTAGAEVLRLTDQIRAAENGAGLAQAVDHLLHPEHGVLERLREALETAGEQITDLDDEAYALADRFGFAAEFISAAQSELVGAGRELHRVNDSRHDHAGAQMQSPAPPDARSAALATSPAVGRAKASSALGTPSPEVGTAVGSPQVASPRTR</sequence>
<evidence type="ECO:0000313" key="2">
    <source>
        <dbReference type="EMBL" id="TWF87858.1"/>
    </source>
</evidence>
<dbReference type="Proteomes" id="UP000316603">
    <property type="component" value="Unassembled WGS sequence"/>
</dbReference>
<evidence type="ECO:0000313" key="3">
    <source>
        <dbReference type="Proteomes" id="UP000316603"/>
    </source>
</evidence>
<reference evidence="2 3" key="1">
    <citation type="submission" date="2019-06" db="EMBL/GenBank/DDBJ databases">
        <title>Sequencing the genomes of 1000 actinobacteria strains.</title>
        <authorList>
            <person name="Klenk H.-P."/>
        </authorList>
    </citation>
    <scope>NUCLEOTIDE SEQUENCE [LARGE SCALE GENOMIC DNA]</scope>
    <source>
        <strain evidence="2 3">DSM 41695</strain>
    </source>
</reference>
<name>A0A561TL57_9ACTN</name>
<proteinExistence type="predicted"/>
<comment type="caution">
    <text evidence="2">The sequence shown here is derived from an EMBL/GenBank/DDBJ whole genome shotgun (WGS) entry which is preliminary data.</text>
</comment>
<protein>
    <recommendedName>
        <fullName evidence="4">Relaxase/mobilization nuclease-like protein</fullName>
    </recommendedName>
</protein>
<gene>
    <name evidence="2" type="ORF">FHX78_114876</name>
</gene>
<accession>A0A561TL57</accession>
<feature type="region of interest" description="Disordered" evidence="1">
    <location>
        <begin position="44"/>
        <end position="78"/>
    </location>
</feature>
<dbReference type="EMBL" id="VIWV01000001">
    <property type="protein sequence ID" value="TWF87858.1"/>
    <property type="molecule type" value="Genomic_DNA"/>
</dbReference>
<organism evidence="2 3">
    <name type="scientific">Streptomyces capillispiralis</name>
    <dbReference type="NCBI Taxonomy" id="68182"/>
    <lineage>
        <taxon>Bacteria</taxon>
        <taxon>Bacillati</taxon>
        <taxon>Actinomycetota</taxon>
        <taxon>Actinomycetes</taxon>
        <taxon>Kitasatosporales</taxon>
        <taxon>Streptomycetaceae</taxon>
        <taxon>Streptomyces</taxon>
    </lineage>
</organism>
<keyword evidence="3" id="KW-1185">Reference proteome</keyword>
<feature type="region of interest" description="Disordered" evidence="1">
    <location>
        <begin position="454"/>
        <end position="511"/>
    </location>
</feature>